<dbReference type="AlphaFoldDB" id="A0A1F4U9C8"/>
<dbReference type="Proteomes" id="UP000177025">
    <property type="component" value="Unassembled WGS sequence"/>
</dbReference>
<feature type="chain" id="PRO_5009514810" description="DUF4221 domain-containing protein" evidence="1">
    <location>
        <begin position="20"/>
        <end position="368"/>
    </location>
</feature>
<sequence length="368" mass="42710">MNKNIILCLSILYILSVISNCSRQEATQFYFPADNIVLKINTVSPDGHYMVIDFCYLSDSQPGAGEYYHPEMQLVLDMKQKEYWPLLDTTIFHDAQYFSWADDANMLIFSASVIRPKDTTELFPIYIHDLRTRTNRMLVKPWLKISHYSIPLFSHDKPEIIFWVPGVVVETMKPSARTVGRIFSWDTLQKTITKIAEDKKIATAMWMNLYIPVDLYMKADRNLWHVSLIKRQLINITPNMWVTGGIRRYKDKLVFPGMDQERQNMIYIYDMKTKSFVSKLRYNKGFILNASFNASNKLVVATLKEKSHWIFLLNEGGFVLDSLEGYTPFWLAGTDSLVCSKGTSIVQLYPEDTKLVIEPIFTVVKQTQ</sequence>
<organism evidence="2 3">
    <name type="scientific">candidate division WOR-3 bacterium RBG_13_43_14</name>
    <dbReference type="NCBI Taxonomy" id="1802590"/>
    <lineage>
        <taxon>Bacteria</taxon>
        <taxon>Bacteria division WOR-3</taxon>
    </lineage>
</organism>
<protein>
    <recommendedName>
        <fullName evidence="4">DUF4221 domain-containing protein</fullName>
    </recommendedName>
</protein>
<proteinExistence type="predicted"/>
<dbReference type="EMBL" id="MEUM01000104">
    <property type="protein sequence ID" value="OGC41511.1"/>
    <property type="molecule type" value="Genomic_DNA"/>
</dbReference>
<dbReference type="SUPFAM" id="SSF82171">
    <property type="entry name" value="DPP6 N-terminal domain-like"/>
    <property type="match status" value="1"/>
</dbReference>
<name>A0A1F4U9C8_UNCW3</name>
<evidence type="ECO:0000256" key="1">
    <source>
        <dbReference type="SAM" id="SignalP"/>
    </source>
</evidence>
<evidence type="ECO:0000313" key="3">
    <source>
        <dbReference type="Proteomes" id="UP000177025"/>
    </source>
</evidence>
<evidence type="ECO:0008006" key="4">
    <source>
        <dbReference type="Google" id="ProtNLM"/>
    </source>
</evidence>
<gene>
    <name evidence="2" type="ORF">A2Y85_03725</name>
</gene>
<reference evidence="2 3" key="1">
    <citation type="journal article" date="2016" name="Nat. Commun.">
        <title>Thousands of microbial genomes shed light on interconnected biogeochemical processes in an aquifer system.</title>
        <authorList>
            <person name="Anantharaman K."/>
            <person name="Brown C.T."/>
            <person name="Hug L.A."/>
            <person name="Sharon I."/>
            <person name="Castelle C.J."/>
            <person name="Probst A.J."/>
            <person name="Thomas B.C."/>
            <person name="Singh A."/>
            <person name="Wilkins M.J."/>
            <person name="Karaoz U."/>
            <person name="Brodie E.L."/>
            <person name="Williams K.H."/>
            <person name="Hubbard S.S."/>
            <person name="Banfield J.F."/>
        </authorList>
    </citation>
    <scope>NUCLEOTIDE SEQUENCE [LARGE SCALE GENOMIC DNA]</scope>
</reference>
<comment type="caution">
    <text evidence="2">The sequence shown here is derived from an EMBL/GenBank/DDBJ whole genome shotgun (WGS) entry which is preliminary data.</text>
</comment>
<keyword evidence="1" id="KW-0732">Signal</keyword>
<evidence type="ECO:0000313" key="2">
    <source>
        <dbReference type="EMBL" id="OGC41511.1"/>
    </source>
</evidence>
<accession>A0A1F4U9C8</accession>
<feature type="signal peptide" evidence="1">
    <location>
        <begin position="1"/>
        <end position="19"/>
    </location>
</feature>